<protein>
    <submittedName>
        <fullName evidence="2">Uncharacterized protein</fullName>
    </submittedName>
</protein>
<evidence type="ECO:0000313" key="3">
    <source>
        <dbReference type="Proteomes" id="UP000549971"/>
    </source>
</evidence>
<dbReference type="RefSeq" id="WP_184801288.1">
    <property type="nucleotide sequence ID" value="NZ_JACHMY010000001.1"/>
</dbReference>
<keyword evidence="3" id="KW-1185">Reference proteome</keyword>
<sequence length="66" mass="7592">MGKEEREARRNERAMQKSMDLLRAQNNVPKKLEEMGHKKAADNIRAKGGRWDSPEVRDASKGRDGR</sequence>
<dbReference type="EMBL" id="JACHMY010000001">
    <property type="protein sequence ID" value="MBB5839540.1"/>
    <property type="molecule type" value="Genomic_DNA"/>
</dbReference>
<dbReference type="AlphaFoldDB" id="A0A7W9JCP3"/>
<gene>
    <name evidence="2" type="ORF">HDA39_006274</name>
</gene>
<comment type="caution">
    <text evidence="2">The sequence shown here is derived from an EMBL/GenBank/DDBJ whole genome shotgun (WGS) entry which is preliminary data.</text>
</comment>
<feature type="region of interest" description="Disordered" evidence="1">
    <location>
        <begin position="29"/>
        <end position="66"/>
    </location>
</feature>
<name>A0A7W9JCP3_9ACTN</name>
<organism evidence="2 3">
    <name type="scientific">Kribbella italica</name>
    <dbReference type="NCBI Taxonomy" id="1540520"/>
    <lineage>
        <taxon>Bacteria</taxon>
        <taxon>Bacillati</taxon>
        <taxon>Actinomycetota</taxon>
        <taxon>Actinomycetes</taxon>
        <taxon>Propionibacteriales</taxon>
        <taxon>Kribbellaceae</taxon>
        <taxon>Kribbella</taxon>
    </lineage>
</organism>
<reference evidence="2 3" key="1">
    <citation type="submission" date="2020-08" db="EMBL/GenBank/DDBJ databases">
        <title>Sequencing the genomes of 1000 actinobacteria strains.</title>
        <authorList>
            <person name="Klenk H.-P."/>
        </authorList>
    </citation>
    <scope>NUCLEOTIDE SEQUENCE [LARGE SCALE GENOMIC DNA]</scope>
    <source>
        <strain evidence="2 3">DSM 28967</strain>
    </source>
</reference>
<accession>A0A7W9JCP3</accession>
<feature type="compositionally biased region" description="Basic and acidic residues" evidence="1">
    <location>
        <begin position="30"/>
        <end position="66"/>
    </location>
</feature>
<proteinExistence type="predicted"/>
<dbReference type="Proteomes" id="UP000549971">
    <property type="component" value="Unassembled WGS sequence"/>
</dbReference>
<evidence type="ECO:0000256" key="1">
    <source>
        <dbReference type="SAM" id="MobiDB-lite"/>
    </source>
</evidence>
<evidence type="ECO:0000313" key="2">
    <source>
        <dbReference type="EMBL" id="MBB5839540.1"/>
    </source>
</evidence>